<dbReference type="Proteomes" id="UP001357485">
    <property type="component" value="Unassembled WGS sequence"/>
</dbReference>
<dbReference type="PANTHER" id="PTHR24121:SF21">
    <property type="entry name" value="ANKYRIN REPEAT FAMILY PROTEIN"/>
    <property type="match status" value="1"/>
</dbReference>
<dbReference type="PROSITE" id="PS50088">
    <property type="entry name" value="ANK_REPEAT"/>
    <property type="match status" value="2"/>
</dbReference>
<dbReference type="SMART" id="SM00248">
    <property type="entry name" value="ANK"/>
    <property type="match status" value="5"/>
</dbReference>
<feature type="repeat" description="ANK" evidence="1">
    <location>
        <begin position="609"/>
        <end position="641"/>
    </location>
</feature>
<accession>A0ABR0LQD8</accession>
<dbReference type="SUPFAM" id="SSF48403">
    <property type="entry name" value="Ankyrin repeat"/>
    <property type="match status" value="1"/>
</dbReference>
<reference evidence="3 4" key="1">
    <citation type="submission" date="2023-08" db="EMBL/GenBank/DDBJ databases">
        <title>Black Yeasts Isolated from many extreme environments.</title>
        <authorList>
            <person name="Coleine C."/>
            <person name="Stajich J.E."/>
            <person name="Selbmann L."/>
        </authorList>
    </citation>
    <scope>NUCLEOTIDE SEQUENCE [LARGE SCALE GENOMIC DNA]</scope>
    <source>
        <strain evidence="3 4">CCFEE 536</strain>
    </source>
</reference>
<feature type="region of interest" description="Disordered" evidence="2">
    <location>
        <begin position="738"/>
        <end position="779"/>
    </location>
</feature>
<dbReference type="Pfam" id="PF13857">
    <property type="entry name" value="Ank_5"/>
    <property type="match status" value="1"/>
</dbReference>
<evidence type="ECO:0000256" key="1">
    <source>
        <dbReference type="PROSITE-ProRule" id="PRU00023"/>
    </source>
</evidence>
<gene>
    <name evidence="3" type="ORF">LTR16_001247</name>
</gene>
<name>A0ABR0LQD8_9PEZI</name>
<evidence type="ECO:0000313" key="3">
    <source>
        <dbReference type="EMBL" id="KAK5201849.1"/>
    </source>
</evidence>
<evidence type="ECO:0000313" key="4">
    <source>
        <dbReference type="Proteomes" id="UP001357485"/>
    </source>
</evidence>
<dbReference type="Gene3D" id="1.25.40.20">
    <property type="entry name" value="Ankyrin repeat-containing domain"/>
    <property type="match status" value="2"/>
</dbReference>
<dbReference type="InterPro" id="IPR036770">
    <property type="entry name" value="Ankyrin_rpt-contain_sf"/>
</dbReference>
<comment type="caution">
    <text evidence="3">The sequence shown here is derived from an EMBL/GenBank/DDBJ whole genome shotgun (WGS) entry which is preliminary data.</text>
</comment>
<proteinExistence type="predicted"/>
<feature type="compositionally biased region" description="Acidic residues" evidence="2">
    <location>
        <begin position="760"/>
        <end position="772"/>
    </location>
</feature>
<dbReference type="EMBL" id="JAVRRA010016472">
    <property type="protein sequence ID" value="KAK5201849.1"/>
    <property type="molecule type" value="Genomic_DNA"/>
</dbReference>
<evidence type="ECO:0008006" key="5">
    <source>
        <dbReference type="Google" id="ProtNLM"/>
    </source>
</evidence>
<protein>
    <recommendedName>
        <fullName evidence="5">Ankyrin</fullName>
    </recommendedName>
</protein>
<organism evidence="3 4">
    <name type="scientific">Cryomyces antarcticus</name>
    <dbReference type="NCBI Taxonomy" id="329879"/>
    <lineage>
        <taxon>Eukaryota</taxon>
        <taxon>Fungi</taxon>
        <taxon>Dikarya</taxon>
        <taxon>Ascomycota</taxon>
        <taxon>Pezizomycotina</taxon>
        <taxon>Dothideomycetes</taxon>
        <taxon>Dothideomycetes incertae sedis</taxon>
        <taxon>Cryomyces</taxon>
    </lineage>
</organism>
<feature type="repeat" description="ANK" evidence="1">
    <location>
        <begin position="459"/>
        <end position="492"/>
    </location>
</feature>
<evidence type="ECO:0000256" key="2">
    <source>
        <dbReference type="SAM" id="MobiDB-lite"/>
    </source>
</evidence>
<sequence length="779" mass="87155">MNARWKEKNKFGFTEKCKAVQAVAHELEQVEIELLKRGAKPFYELHPEIERPQENNNHNLYTPPKPKPFEVEFSFGIPNLTDARRDAYLALYEAAWTGDLEGVKDFTLAIWGPSNDESPLKIAVQDSGSQSPYSIAIIRGHLDLAKAILEIAQAQYAPQEAGKEVFNMRSGYKDSDMESNGDDIGIYGELVDDKFTIDNIGEVSSQVKSNITPIQLMGWFCRVSPLLDEDSPREKELANASNLMQYAIAFDNIELLRLLLDLSIEYTARNASLDNHPKVFSFLNQDFDFAIRLGRTHMLAEIIKRTGAGVPLKDFVKKSGVQVVEKPKYYQGLSVHGKKRKDWAHAGRATQIATSNADLHPPILKAALESSLDSVEWFFSDTVVRCYMEFAKANRDDKRLRNLERAVEGFDKLTTGWLGARIDLVIHCAVMSKQNEDTPRLLEYLIRRVPSSLNAKSSNGYTPLYLAYSLLYRLPAAKQLIEAGADQTCRDYKGNNLLHALLCGIRNDPRVKPQGLRRMLDLLDPRLRESLATERSSADPGSTTPLARWMYLFNNSDHSGYHGKYGIRHRSTHAQYNNSNDAERADVLALLLSFSADAGNSELEMLNGEGDTPLHVAVRYSLPNFAKLILQKKPALLFRENAAGRTPMEIAQDFFLSAERFANPPSLPHPRHSSNAVTAPAPESFVNNELKDTRSDGEKVYAVCTEARQKMWGNNANGVGPKRKLVSLSEANEIAKRLASKQSSGDHVQKTESKQAEQGGQEEEGGAVDEVEAWYGMGY</sequence>
<keyword evidence="4" id="KW-1185">Reference proteome</keyword>
<dbReference type="InterPro" id="IPR002110">
    <property type="entry name" value="Ankyrin_rpt"/>
</dbReference>
<dbReference type="PANTHER" id="PTHR24121">
    <property type="entry name" value="NO MECHANORECEPTOR POTENTIAL C, ISOFORM D-RELATED"/>
    <property type="match status" value="1"/>
</dbReference>
<keyword evidence="1" id="KW-0040">ANK repeat</keyword>